<evidence type="ECO:0000313" key="13">
    <source>
        <dbReference type="EMBL" id="RYU64560.1"/>
    </source>
</evidence>
<dbReference type="Pfam" id="PF02518">
    <property type="entry name" value="HATPase_c"/>
    <property type="match status" value="1"/>
</dbReference>
<dbReference type="RefSeq" id="WP_130046967.1">
    <property type="nucleotide sequence ID" value="NZ_SEZK01000014.1"/>
</dbReference>
<comment type="caution">
    <text evidence="12">The sequence shown here is derived from an EMBL/GenBank/DDBJ whole genome shotgun (WGS) entry which is preliminary data.</text>
</comment>
<dbReference type="CDD" id="cd16922">
    <property type="entry name" value="HATPase_EvgS-ArcB-TorS-like"/>
    <property type="match status" value="1"/>
</dbReference>
<dbReference type="EMBL" id="SEZK01000014">
    <property type="protein sequence ID" value="RYU51362.1"/>
    <property type="molecule type" value="Genomic_DNA"/>
</dbReference>
<evidence type="ECO:0000256" key="4">
    <source>
        <dbReference type="ARBA" id="ARBA00022679"/>
    </source>
</evidence>
<evidence type="ECO:0000259" key="11">
    <source>
        <dbReference type="PROSITE" id="PS50110"/>
    </source>
</evidence>
<dbReference type="SUPFAM" id="SSF47226">
    <property type="entry name" value="Histidine-containing phosphotransfer domain, HPT domain"/>
    <property type="match status" value="1"/>
</dbReference>
<organism evidence="12 14">
    <name type="scientific">Aliivibrio finisterrensis</name>
    <dbReference type="NCBI Taxonomy" id="511998"/>
    <lineage>
        <taxon>Bacteria</taxon>
        <taxon>Pseudomonadati</taxon>
        <taxon>Pseudomonadota</taxon>
        <taxon>Gammaproteobacteria</taxon>
        <taxon>Vibrionales</taxon>
        <taxon>Vibrionaceae</taxon>
        <taxon>Aliivibrio</taxon>
    </lineage>
</organism>
<dbReference type="SMART" id="SM00448">
    <property type="entry name" value="REC"/>
    <property type="match status" value="1"/>
</dbReference>
<keyword evidence="6" id="KW-0902">Two-component regulatory system</keyword>
<keyword evidence="5" id="KW-0418">Kinase</keyword>
<dbReference type="CDD" id="cd17546">
    <property type="entry name" value="REC_hyHK_CKI1_RcsC-like"/>
    <property type="match status" value="1"/>
</dbReference>
<evidence type="ECO:0000256" key="8">
    <source>
        <dbReference type="SAM" id="Phobius"/>
    </source>
</evidence>
<protein>
    <recommendedName>
        <fullName evidence="2">histidine kinase</fullName>
        <ecNumber evidence="2">2.7.13.3</ecNumber>
    </recommendedName>
</protein>
<dbReference type="SUPFAM" id="SSF52172">
    <property type="entry name" value="CheY-like"/>
    <property type="match status" value="1"/>
</dbReference>
<sequence>MKNVVKFLITLLLPISVYATEPKFSSVEKDYIKNNPKISVAVLSTNQSPYIGKNKFGDFFGIHIDYINSISNIIGIDVKYNTFETIKELLASVESGDSDIALGFSKTPERSKRYIFSEPFFEGNIAIWYRKAKARYLPIKDLSWTCVEGTIYCDRLVEQGITNIKKARFFSEAIGWVNEGDSDAIIANYVTIAKYLNDNNIIVGATLLPEWLEPERAGVITSKENKIFISIVNKVLKSYRDGINVHSIKSDNIYHQSDLLNLAYRNMSVEEQIIKYTLNEDSYPLFYRNEEGKINGYLYDFLKLIQARTGLKFKYVKNTNENVWDELSLGNVDLVPVAYYDSEYNKGITLSNPYISITYRSIEKVDTINKSNNIGVLVSSNDSKLDYIRSVFSKSVISYSDSQSLLKDLELGIISQAYLPDDLIQGILARDFTDSFIVGKSKDKIIDISFAVSKKNKILSDVVNAVLETVDDEELKKLKRGYRQFNVIYGYEKSRVYKVVLSLIFVIILSCLVVYFWLNNLKLQVTLKDKDTKQLESKKEWLQNIINEQPSIIFIHGVNSKVSLSNCNFYQGEKCDNCILFSNEDEKYKNDNEKIITEGITINDTLLISNQCKLKFDQVDRIRKRIIDPKTNITYLLTVIHDITEQKKQEAELIKANKAAQNAVISRERFLASMSHELRTPIAGVMGLLELLSTRVKGTEKQGIVENISSSMHHLHLLVNDILDFSKLEAEQLSLELRDCHYLRELGNVFRLHNASALEKGINFRLFIQPTSIEVIKVDSLRLSQIVNNLLSNAVKFTEVGYVSVKVEVNDVSLKIAISDTGLGMNERQLKSVFKPFTQADNSIAREYGGTGLGLNIVNELIKLMKGELNIVSSENVGTEIECIIPIDVVSNYGASFSKLDITCKAKDEAIAQWIREWTKNDYSFPVDKKKVTIIDGNEEYDGNIVDSVIISLSGYSRDNNKNMLSINSTPLFIDELHTLLFSLIERENDATNTQSLSKLIGHVLIAEDNKINQILLVKQLSEFGVSADIANNGLEAFNKLKSNPDRYDLLITDCHMPILDGFALAKKVREEIIEFNDKPIIGCTAEDLRVSRLNGTHFGINHMLFKPYSIYELNSILISYLSGFEESCDCSFVDKFSELDDGGLINLFIETMSEDLTDLLTFSSEKEIKDTLHRIKGGMGSIGFDSIVTVINELSDMEFESNEYIIQKGKLISDMKIMINEASLWYKYKYE</sequence>
<feature type="modified residue" description="4-aspartylphosphate" evidence="7">
    <location>
        <position position="1054"/>
    </location>
</feature>
<dbReference type="SMART" id="SM00387">
    <property type="entry name" value="HATPase_c"/>
    <property type="match status" value="1"/>
</dbReference>
<feature type="chain" id="PRO_5020444014" description="histidine kinase" evidence="9">
    <location>
        <begin position="20"/>
        <end position="1232"/>
    </location>
</feature>
<evidence type="ECO:0000256" key="7">
    <source>
        <dbReference type="PROSITE-ProRule" id="PRU00169"/>
    </source>
</evidence>
<dbReference type="InterPro" id="IPR003661">
    <property type="entry name" value="HisK_dim/P_dom"/>
</dbReference>
<feature type="domain" description="Response regulatory" evidence="11">
    <location>
        <begin position="1003"/>
        <end position="1122"/>
    </location>
</feature>
<dbReference type="EMBL" id="SEZN01000014">
    <property type="protein sequence ID" value="RYU64560.1"/>
    <property type="molecule type" value="Genomic_DNA"/>
</dbReference>
<dbReference type="SUPFAM" id="SSF47384">
    <property type="entry name" value="Homodimeric domain of signal transducing histidine kinase"/>
    <property type="match status" value="1"/>
</dbReference>
<dbReference type="Pfam" id="PF00512">
    <property type="entry name" value="HisKA"/>
    <property type="match status" value="1"/>
</dbReference>
<dbReference type="CDD" id="cd00082">
    <property type="entry name" value="HisKA"/>
    <property type="match status" value="1"/>
</dbReference>
<dbReference type="InterPro" id="IPR001638">
    <property type="entry name" value="Solute-binding_3/MltF_N"/>
</dbReference>
<evidence type="ECO:0000256" key="6">
    <source>
        <dbReference type="ARBA" id="ARBA00023012"/>
    </source>
</evidence>
<dbReference type="InterPro" id="IPR005467">
    <property type="entry name" value="His_kinase_dom"/>
</dbReference>
<keyword evidence="9" id="KW-0732">Signal</keyword>
<dbReference type="Gene3D" id="3.40.190.10">
    <property type="entry name" value="Periplasmic binding protein-like II"/>
    <property type="match status" value="4"/>
</dbReference>
<evidence type="ECO:0000256" key="2">
    <source>
        <dbReference type="ARBA" id="ARBA00012438"/>
    </source>
</evidence>
<dbReference type="Proteomes" id="UP000294063">
    <property type="component" value="Unassembled WGS sequence"/>
</dbReference>
<evidence type="ECO:0000313" key="12">
    <source>
        <dbReference type="EMBL" id="RYU51362.1"/>
    </source>
</evidence>
<gene>
    <name evidence="13" type="ORF">ERW53_09085</name>
    <name evidence="12" type="ORF">ERW57_09565</name>
</gene>
<evidence type="ECO:0000256" key="5">
    <source>
        <dbReference type="ARBA" id="ARBA00022777"/>
    </source>
</evidence>
<keyword evidence="8" id="KW-1133">Transmembrane helix</keyword>
<dbReference type="InterPro" id="IPR036890">
    <property type="entry name" value="HATPase_C_sf"/>
</dbReference>
<keyword evidence="3 7" id="KW-0597">Phosphoprotein</keyword>
<feature type="signal peptide" evidence="9">
    <location>
        <begin position="1"/>
        <end position="19"/>
    </location>
</feature>
<dbReference type="SUPFAM" id="SSF53850">
    <property type="entry name" value="Periplasmic binding protein-like II"/>
    <property type="match status" value="2"/>
</dbReference>
<dbReference type="Gene3D" id="3.30.565.10">
    <property type="entry name" value="Histidine kinase-like ATPase, C-terminal domain"/>
    <property type="match status" value="1"/>
</dbReference>
<dbReference type="GO" id="GO:0000155">
    <property type="term" value="F:phosphorelay sensor kinase activity"/>
    <property type="evidence" value="ECO:0007669"/>
    <property type="project" value="InterPro"/>
</dbReference>
<dbReference type="InterPro" id="IPR011006">
    <property type="entry name" value="CheY-like_superfamily"/>
</dbReference>
<name>A0A4Q5KW41_9GAMM</name>
<dbReference type="AlphaFoldDB" id="A0A4Q5KW41"/>
<evidence type="ECO:0000259" key="10">
    <source>
        <dbReference type="PROSITE" id="PS50109"/>
    </source>
</evidence>
<dbReference type="SUPFAM" id="SSF55874">
    <property type="entry name" value="ATPase domain of HSP90 chaperone/DNA topoisomerase II/histidine kinase"/>
    <property type="match status" value="1"/>
</dbReference>
<dbReference type="PROSITE" id="PS50110">
    <property type="entry name" value="RESPONSE_REGULATORY"/>
    <property type="match status" value="1"/>
</dbReference>
<dbReference type="SMART" id="SM00062">
    <property type="entry name" value="PBPb"/>
    <property type="match status" value="2"/>
</dbReference>
<dbReference type="PANTHER" id="PTHR43047:SF72">
    <property type="entry name" value="OSMOSENSING HISTIDINE PROTEIN KINASE SLN1"/>
    <property type="match status" value="1"/>
</dbReference>
<dbReference type="Gene3D" id="1.20.120.160">
    <property type="entry name" value="HPT domain"/>
    <property type="match status" value="1"/>
</dbReference>
<dbReference type="FunFam" id="3.30.565.10:FF:000010">
    <property type="entry name" value="Sensor histidine kinase RcsC"/>
    <property type="match status" value="1"/>
</dbReference>
<evidence type="ECO:0000256" key="1">
    <source>
        <dbReference type="ARBA" id="ARBA00000085"/>
    </source>
</evidence>
<dbReference type="PROSITE" id="PS50109">
    <property type="entry name" value="HIS_KIN"/>
    <property type="match status" value="1"/>
</dbReference>
<dbReference type="InterPro" id="IPR003594">
    <property type="entry name" value="HATPase_dom"/>
</dbReference>
<reference evidence="14 15" key="1">
    <citation type="submission" date="2019-02" db="EMBL/GenBank/DDBJ databases">
        <title>Genome sequences of Aliivibrio finisterrensis strains from farmed Atlantic salmon.</title>
        <authorList>
            <person name="Bowman J.P."/>
        </authorList>
    </citation>
    <scope>NUCLEOTIDE SEQUENCE [LARGE SCALE GENOMIC DNA]</scope>
    <source>
        <strain evidence="13 15">A21</strain>
        <strain evidence="12 14">A46</strain>
    </source>
</reference>
<dbReference type="InterPro" id="IPR036097">
    <property type="entry name" value="HisK_dim/P_sf"/>
</dbReference>
<evidence type="ECO:0000256" key="3">
    <source>
        <dbReference type="ARBA" id="ARBA00022553"/>
    </source>
</evidence>
<dbReference type="Gene3D" id="3.40.50.2300">
    <property type="match status" value="1"/>
</dbReference>
<evidence type="ECO:0000313" key="14">
    <source>
        <dbReference type="Proteomes" id="UP000294063"/>
    </source>
</evidence>
<comment type="catalytic activity">
    <reaction evidence="1">
        <text>ATP + protein L-histidine = ADP + protein N-phospho-L-histidine.</text>
        <dbReference type="EC" id="2.7.13.3"/>
    </reaction>
</comment>
<feature type="transmembrane region" description="Helical" evidence="8">
    <location>
        <begin position="496"/>
        <end position="518"/>
    </location>
</feature>
<dbReference type="InterPro" id="IPR036641">
    <property type="entry name" value="HPT_dom_sf"/>
</dbReference>
<dbReference type="Proteomes" id="UP000294166">
    <property type="component" value="Unassembled WGS sequence"/>
</dbReference>
<evidence type="ECO:0000256" key="9">
    <source>
        <dbReference type="SAM" id="SignalP"/>
    </source>
</evidence>
<evidence type="ECO:0000313" key="15">
    <source>
        <dbReference type="Proteomes" id="UP000294166"/>
    </source>
</evidence>
<dbReference type="InterPro" id="IPR004358">
    <property type="entry name" value="Sig_transdc_His_kin-like_C"/>
</dbReference>
<dbReference type="Pfam" id="PF00497">
    <property type="entry name" value="SBP_bac_3"/>
    <property type="match status" value="2"/>
</dbReference>
<dbReference type="SMART" id="SM00388">
    <property type="entry name" value="HisKA"/>
    <property type="match status" value="1"/>
</dbReference>
<dbReference type="PRINTS" id="PR00344">
    <property type="entry name" value="BCTRLSENSOR"/>
</dbReference>
<dbReference type="GO" id="GO:0009927">
    <property type="term" value="F:histidine phosphotransfer kinase activity"/>
    <property type="evidence" value="ECO:0007669"/>
    <property type="project" value="TreeGrafter"/>
</dbReference>
<dbReference type="EC" id="2.7.13.3" evidence="2"/>
<dbReference type="GO" id="GO:0005886">
    <property type="term" value="C:plasma membrane"/>
    <property type="evidence" value="ECO:0007669"/>
    <property type="project" value="TreeGrafter"/>
</dbReference>
<keyword evidence="8" id="KW-0812">Transmembrane</keyword>
<keyword evidence="8" id="KW-0472">Membrane</keyword>
<dbReference type="PANTHER" id="PTHR43047">
    <property type="entry name" value="TWO-COMPONENT HISTIDINE PROTEIN KINASE"/>
    <property type="match status" value="1"/>
</dbReference>
<feature type="domain" description="Histidine kinase" evidence="10">
    <location>
        <begin position="673"/>
        <end position="889"/>
    </location>
</feature>
<keyword evidence="15" id="KW-1185">Reference proteome</keyword>
<proteinExistence type="predicted"/>
<keyword evidence="4" id="KW-0808">Transferase</keyword>
<dbReference type="InterPro" id="IPR001789">
    <property type="entry name" value="Sig_transdc_resp-reg_receiver"/>
</dbReference>
<dbReference type="Gene3D" id="1.10.287.130">
    <property type="match status" value="1"/>
</dbReference>
<dbReference type="Pfam" id="PF00072">
    <property type="entry name" value="Response_reg"/>
    <property type="match status" value="1"/>
</dbReference>
<accession>A0A4Q5KW41</accession>